<reference evidence="10 11" key="1">
    <citation type="submission" date="2020-08" db="EMBL/GenBank/DDBJ databases">
        <title>Genome sequencing of Purple Non-Sulfur Bacteria from various extreme environments.</title>
        <authorList>
            <person name="Mayer M."/>
        </authorList>
    </citation>
    <scope>NUCLEOTIDE SEQUENCE [LARGE SCALE GENOMIC DNA]</scope>
    <source>
        <strain evidence="10 11">JA135</strain>
    </source>
</reference>
<keyword evidence="6" id="KW-1133">Transmembrane helix</keyword>
<evidence type="ECO:0000259" key="9">
    <source>
        <dbReference type="PROSITE" id="PS50885"/>
    </source>
</evidence>
<dbReference type="CDD" id="cd06225">
    <property type="entry name" value="HAMP"/>
    <property type="match status" value="1"/>
</dbReference>
<accession>A0A7W6S1D0</accession>
<feature type="domain" description="Methyl-accepting transducer" evidence="7">
    <location>
        <begin position="395"/>
        <end position="631"/>
    </location>
</feature>
<keyword evidence="2" id="KW-0997">Cell inner membrane</keyword>
<keyword evidence="6" id="KW-0812">Transmembrane</keyword>
<dbReference type="SMART" id="SM00283">
    <property type="entry name" value="MA"/>
    <property type="match status" value="1"/>
</dbReference>
<dbReference type="InterPro" id="IPR004090">
    <property type="entry name" value="Chemotax_Me-accpt_rcpt"/>
</dbReference>
<feature type="domain" description="T-SNARE coiled-coil homology" evidence="8">
    <location>
        <begin position="547"/>
        <end position="609"/>
    </location>
</feature>
<organism evidence="10 11">
    <name type="scientific">Roseospira goensis</name>
    <dbReference type="NCBI Taxonomy" id="391922"/>
    <lineage>
        <taxon>Bacteria</taxon>
        <taxon>Pseudomonadati</taxon>
        <taxon>Pseudomonadota</taxon>
        <taxon>Alphaproteobacteria</taxon>
        <taxon>Rhodospirillales</taxon>
        <taxon>Rhodospirillaceae</taxon>
        <taxon>Roseospira</taxon>
    </lineage>
</organism>
<comment type="subcellular location">
    <subcellularLocation>
        <location evidence="1">Cell inner membrane</location>
        <topology evidence="1">Multi-pass membrane protein</topology>
    </subcellularLocation>
</comment>
<proteinExistence type="inferred from homology"/>
<dbReference type="GO" id="GO:0006935">
    <property type="term" value="P:chemotaxis"/>
    <property type="evidence" value="ECO:0007669"/>
    <property type="project" value="InterPro"/>
</dbReference>
<gene>
    <name evidence="10" type="ORF">GGD88_002122</name>
</gene>
<dbReference type="InterPro" id="IPR004089">
    <property type="entry name" value="MCPsignal_dom"/>
</dbReference>
<dbReference type="SUPFAM" id="SSF58104">
    <property type="entry name" value="Methyl-accepting chemotaxis protein (MCP) signaling domain"/>
    <property type="match status" value="1"/>
</dbReference>
<evidence type="ECO:0000313" key="11">
    <source>
        <dbReference type="Proteomes" id="UP000555728"/>
    </source>
</evidence>
<evidence type="ECO:0000259" key="7">
    <source>
        <dbReference type="PROSITE" id="PS50111"/>
    </source>
</evidence>
<dbReference type="EMBL" id="JACIGI010000016">
    <property type="protein sequence ID" value="MBB4286392.1"/>
    <property type="molecule type" value="Genomic_DNA"/>
</dbReference>
<dbReference type="Proteomes" id="UP000555728">
    <property type="component" value="Unassembled WGS sequence"/>
</dbReference>
<evidence type="ECO:0000256" key="6">
    <source>
        <dbReference type="SAM" id="Phobius"/>
    </source>
</evidence>
<dbReference type="Gene3D" id="1.10.287.950">
    <property type="entry name" value="Methyl-accepting chemotaxis protein"/>
    <property type="match status" value="1"/>
</dbReference>
<evidence type="ECO:0000256" key="2">
    <source>
        <dbReference type="ARBA" id="ARBA00022519"/>
    </source>
</evidence>
<evidence type="ECO:0000256" key="3">
    <source>
        <dbReference type="ARBA" id="ARBA00023224"/>
    </source>
</evidence>
<keyword evidence="6" id="KW-0472">Membrane</keyword>
<dbReference type="Gene3D" id="6.10.340.10">
    <property type="match status" value="1"/>
</dbReference>
<evidence type="ECO:0000256" key="5">
    <source>
        <dbReference type="PROSITE-ProRule" id="PRU00284"/>
    </source>
</evidence>
<dbReference type="PROSITE" id="PS50192">
    <property type="entry name" value="T_SNARE"/>
    <property type="match status" value="1"/>
</dbReference>
<feature type="transmembrane region" description="Helical" evidence="6">
    <location>
        <begin position="281"/>
        <end position="300"/>
    </location>
</feature>
<dbReference type="PRINTS" id="PR00260">
    <property type="entry name" value="CHEMTRNSDUCR"/>
</dbReference>
<dbReference type="GO" id="GO:0005886">
    <property type="term" value="C:plasma membrane"/>
    <property type="evidence" value="ECO:0007669"/>
    <property type="project" value="UniProtKB-SubCell"/>
</dbReference>
<comment type="caution">
    <text evidence="10">The sequence shown here is derived from an EMBL/GenBank/DDBJ whole genome shotgun (WGS) entry which is preliminary data.</text>
</comment>
<keyword evidence="11" id="KW-1185">Reference proteome</keyword>
<dbReference type="GO" id="GO:0007165">
    <property type="term" value="P:signal transduction"/>
    <property type="evidence" value="ECO:0007669"/>
    <property type="project" value="UniProtKB-KW"/>
</dbReference>
<dbReference type="PANTHER" id="PTHR32089:SF112">
    <property type="entry name" value="LYSOZYME-LIKE PROTEIN-RELATED"/>
    <property type="match status" value="1"/>
</dbReference>
<dbReference type="PROSITE" id="PS50885">
    <property type="entry name" value="HAMP"/>
    <property type="match status" value="1"/>
</dbReference>
<dbReference type="InterPro" id="IPR003660">
    <property type="entry name" value="HAMP_dom"/>
</dbReference>
<sequence>MSQAETVRTVEVPRASLAMAMAGKLRDMNSDALTYLLGSASAVESFRQNYDEFNTFLSQLMDVSVDQEDVIYLEEQVLRFRQQVFDRIFATYNPDDETEARAESARLLETVGVPLERILDEVALSESQEAGLSRDVDEILNDNIPGLQYSLELVDEAEDMMSDLTAYLGGDSGAAQTFEQDADSFSEFLGLLRQLETSPDEVATLDRVADLYQDLLTGGRSIFALFDPAAKAAAITASAELKRGLFSELEARLDALTEAAIAEEEAALHDLQASATLSSNVVWSVLVLAVLVGAAVLLLVHRTVARPLTAISAAIERLAGGDTAVEIPCTGRRDELGHVAGAVLVFKTNLTRTAELSRQAEEEQRQRTARIERRGDLVAAFDTRVRAELRTVGESVEEMQETARALSEIAKATSAQATTVASAAEQASANVQTIASASEELGGSIQEITRQVDAQSNKAQQAAASTTRNRERVQGLSSRVQSIGEVMDLITSIAQQTNLLALNATIEAARAGDAGKGFAVVANEVKALATQTAKATEDIGEHIRTVQEQTRATVEEIEGVAREIAELADISAGIAAAVEEQNAATQEIGRNATQAAQGTQEVSGEITAVNTAAADTGAAAGQVTTLTETLSERSRSLNTLVARFLEEMQAT</sequence>
<comment type="similarity">
    <text evidence="4">Belongs to the methyl-accepting chemotaxis (MCP) protein family.</text>
</comment>
<dbReference type="PROSITE" id="PS50111">
    <property type="entry name" value="CHEMOTAXIS_TRANSDUC_2"/>
    <property type="match status" value="1"/>
</dbReference>
<feature type="domain" description="HAMP" evidence="9">
    <location>
        <begin position="302"/>
        <end position="355"/>
    </location>
</feature>
<dbReference type="InterPro" id="IPR000727">
    <property type="entry name" value="T_SNARE_dom"/>
</dbReference>
<name>A0A7W6S1D0_9PROT</name>
<dbReference type="GO" id="GO:0004888">
    <property type="term" value="F:transmembrane signaling receptor activity"/>
    <property type="evidence" value="ECO:0007669"/>
    <property type="project" value="InterPro"/>
</dbReference>
<dbReference type="Pfam" id="PF00672">
    <property type="entry name" value="HAMP"/>
    <property type="match status" value="1"/>
</dbReference>
<evidence type="ECO:0000256" key="4">
    <source>
        <dbReference type="ARBA" id="ARBA00029447"/>
    </source>
</evidence>
<keyword evidence="3 5" id="KW-0807">Transducer</keyword>
<dbReference type="SMART" id="SM00304">
    <property type="entry name" value="HAMP"/>
    <property type="match status" value="1"/>
</dbReference>
<dbReference type="AlphaFoldDB" id="A0A7W6S1D0"/>
<evidence type="ECO:0000256" key="1">
    <source>
        <dbReference type="ARBA" id="ARBA00004429"/>
    </source>
</evidence>
<evidence type="ECO:0000313" key="10">
    <source>
        <dbReference type="EMBL" id="MBB4286392.1"/>
    </source>
</evidence>
<protein>
    <submittedName>
        <fullName evidence="10">Methyl-accepting chemotaxis protein</fullName>
    </submittedName>
</protein>
<keyword evidence="2" id="KW-1003">Cell membrane</keyword>
<dbReference type="Pfam" id="PF00015">
    <property type="entry name" value="MCPsignal"/>
    <property type="match status" value="1"/>
</dbReference>
<evidence type="ECO:0000259" key="8">
    <source>
        <dbReference type="PROSITE" id="PS50192"/>
    </source>
</evidence>
<dbReference type="RefSeq" id="WP_184435236.1">
    <property type="nucleotide sequence ID" value="NZ_JACIGI010000016.1"/>
</dbReference>
<dbReference type="PANTHER" id="PTHR32089">
    <property type="entry name" value="METHYL-ACCEPTING CHEMOTAXIS PROTEIN MCPB"/>
    <property type="match status" value="1"/>
</dbReference>